<sequence>MFTVYTLAELAELLSTEKTLYVRYSSGPEADAQRQSTDHESGLPLPGIPANSLNPPRWWTLPAEDWLARRVCQYLRELREGARPWALTGREVDFGPDNEPLLDDVHPVAWLAPALLHEARERYQGNLDAGRATH</sequence>
<feature type="region of interest" description="Disordered" evidence="1">
    <location>
        <begin position="29"/>
        <end position="48"/>
    </location>
</feature>
<dbReference type="Pfam" id="PF19593">
    <property type="entry name" value="DUF6098"/>
    <property type="match status" value="1"/>
</dbReference>
<evidence type="ECO:0000313" key="2">
    <source>
        <dbReference type="EMBL" id="WAL63155.1"/>
    </source>
</evidence>
<dbReference type="EMBL" id="CP113836">
    <property type="protein sequence ID" value="WAL63155.1"/>
    <property type="molecule type" value="Genomic_DNA"/>
</dbReference>
<protein>
    <submittedName>
        <fullName evidence="2">DUF6098 family protein</fullName>
    </submittedName>
</protein>
<dbReference type="Proteomes" id="UP001163203">
    <property type="component" value="Chromosome"/>
</dbReference>
<evidence type="ECO:0000313" key="3">
    <source>
        <dbReference type="Proteomes" id="UP001163203"/>
    </source>
</evidence>
<keyword evidence="3" id="KW-1185">Reference proteome</keyword>
<name>A0ABY7ATY8_9PSEU</name>
<evidence type="ECO:0000256" key="1">
    <source>
        <dbReference type="SAM" id="MobiDB-lite"/>
    </source>
</evidence>
<reference evidence="2" key="1">
    <citation type="submission" date="2022-11" db="EMBL/GenBank/DDBJ databases">
        <authorList>
            <person name="Mo P."/>
        </authorList>
    </citation>
    <scope>NUCLEOTIDE SEQUENCE</scope>
    <source>
        <strain evidence="2">HUAS 11-8</strain>
    </source>
</reference>
<organism evidence="2 3">
    <name type="scientific">Amycolatopsis cynarae</name>
    <dbReference type="NCBI Taxonomy" id="2995223"/>
    <lineage>
        <taxon>Bacteria</taxon>
        <taxon>Bacillati</taxon>
        <taxon>Actinomycetota</taxon>
        <taxon>Actinomycetes</taxon>
        <taxon>Pseudonocardiales</taxon>
        <taxon>Pseudonocardiaceae</taxon>
        <taxon>Amycolatopsis</taxon>
    </lineage>
</organism>
<accession>A0ABY7ATY8</accession>
<proteinExistence type="predicted"/>
<dbReference type="RefSeq" id="WP_268440875.1">
    <property type="nucleotide sequence ID" value="NZ_CP113836.1"/>
</dbReference>
<dbReference type="InterPro" id="IPR046080">
    <property type="entry name" value="DUF6098"/>
</dbReference>
<gene>
    <name evidence="2" type="ORF">ORV05_19170</name>
</gene>